<accession>A0A521AGL0</accession>
<keyword evidence="7" id="KW-1185">Reference proteome</keyword>
<evidence type="ECO:0000256" key="2">
    <source>
        <dbReference type="ARBA" id="ARBA00038209"/>
    </source>
</evidence>
<feature type="domain" description="UDP-N-acetylglucosamine 2-epimerase" evidence="5">
    <location>
        <begin position="25"/>
        <end position="360"/>
    </location>
</feature>
<dbReference type="EMBL" id="FXTP01000001">
    <property type="protein sequence ID" value="SMO33913.1"/>
    <property type="molecule type" value="Genomic_DNA"/>
</dbReference>
<evidence type="ECO:0000256" key="1">
    <source>
        <dbReference type="ARBA" id="ARBA00023235"/>
    </source>
</evidence>
<evidence type="ECO:0000256" key="4">
    <source>
        <dbReference type="RuleBase" id="RU003513"/>
    </source>
</evidence>
<dbReference type="PANTHER" id="PTHR43174">
    <property type="entry name" value="UDP-N-ACETYLGLUCOSAMINE 2-EPIMERASE"/>
    <property type="match status" value="1"/>
</dbReference>
<dbReference type="OrthoDB" id="9803238at2"/>
<dbReference type="Gene3D" id="3.40.50.2000">
    <property type="entry name" value="Glycogen Phosphorylase B"/>
    <property type="match status" value="2"/>
</dbReference>
<dbReference type="SUPFAM" id="SSF53756">
    <property type="entry name" value="UDP-Glycosyltransferase/glycogen phosphorylase"/>
    <property type="match status" value="1"/>
</dbReference>
<dbReference type="AlphaFoldDB" id="A0A521AGL0"/>
<evidence type="ECO:0000313" key="7">
    <source>
        <dbReference type="Proteomes" id="UP000317557"/>
    </source>
</evidence>
<dbReference type="InterPro" id="IPR029767">
    <property type="entry name" value="WecB-like"/>
</dbReference>
<name>A0A521AGL0_9BACT</name>
<dbReference type="Pfam" id="PF02350">
    <property type="entry name" value="Epimerase_2"/>
    <property type="match status" value="1"/>
</dbReference>
<reference evidence="6 7" key="1">
    <citation type="submission" date="2017-05" db="EMBL/GenBank/DDBJ databases">
        <authorList>
            <person name="Varghese N."/>
            <person name="Submissions S."/>
        </authorList>
    </citation>
    <scope>NUCLEOTIDE SEQUENCE [LARGE SCALE GENOMIC DNA]</scope>
    <source>
        <strain evidence="6 7">DSM 21985</strain>
    </source>
</reference>
<dbReference type="NCBIfam" id="TIGR00236">
    <property type="entry name" value="wecB"/>
    <property type="match status" value="1"/>
</dbReference>
<dbReference type="EC" id="5.1.3.14" evidence="3"/>
<evidence type="ECO:0000259" key="5">
    <source>
        <dbReference type="Pfam" id="PF02350"/>
    </source>
</evidence>
<dbReference type="GO" id="GO:0008761">
    <property type="term" value="F:UDP-N-acetylglucosamine 2-epimerase activity"/>
    <property type="evidence" value="ECO:0007669"/>
    <property type="project" value="UniProtKB-EC"/>
</dbReference>
<comment type="similarity">
    <text evidence="2 4">Belongs to the UDP-N-acetylglucosamine 2-epimerase family.</text>
</comment>
<dbReference type="Proteomes" id="UP000317557">
    <property type="component" value="Unassembled WGS sequence"/>
</dbReference>
<dbReference type="InterPro" id="IPR003331">
    <property type="entry name" value="UDP_GlcNAc_Epimerase_2_dom"/>
</dbReference>
<gene>
    <name evidence="6" type="ORF">SAMN06265219_101114</name>
</gene>
<keyword evidence="1 4" id="KW-0413">Isomerase</keyword>
<protein>
    <recommendedName>
        <fullName evidence="3">UDP-N-acetylglucosamine 2-epimerase (non-hydrolyzing)</fullName>
        <ecNumber evidence="3">5.1.3.14</ecNumber>
    </recommendedName>
</protein>
<sequence length="363" mass="40079">MKHILVAFGTRPEIIKLAPVIRALENTSKVSVLHSGQHRELADPLLSLFDIQPDENLAIMKPGQDLFDLTANLMPKLKDVLSKKAPDYVIVQGDTTTSYLTALAAFYLKIPVLHVEAGLRSHDLYNPFPEEMNRKQISVIASHHFAPTKLSQQNLLKEGVPEASVSITGNTVIDALHMIRKMQDFTSHKPELLSDINPEETLILLTAHRRENHGTPLVNIFKAVESILKKHTHAKVVFPAHPNPNVKKAVDASGISNDRFLMVEPLDYLPFLHLIERADLILTDSGGIQEEAAALGKPVLVLRNETERQELIDAGLGKLVGSDTAKIIEETGKLLTSPSEIKATDVFGDGQAARRIADFIQQL</sequence>
<dbReference type="RefSeq" id="WP_142452645.1">
    <property type="nucleotide sequence ID" value="NZ_FXTP01000001.1"/>
</dbReference>
<proteinExistence type="inferred from homology"/>
<dbReference type="CDD" id="cd03786">
    <property type="entry name" value="GTB_UDP-GlcNAc_2-Epimerase"/>
    <property type="match status" value="1"/>
</dbReference>
<organism evidence="6 7">
    <name type="scientific">Gracilimonas mengyeensis</name>
    <dbReference type="NCBI Taxonomy" id="1302730"/>
    <lineage>
        <taxon>Bacteria</taxon>
        <taxon>Pseudomonadati</taxon>
        <taxon>Balneolota</taxon>
        <taxon>Balneolia</taxon>
        <taxon>Balneolales</taxon>
        <taxon>Balneolaceae</taxon>
        <taxon>Gracilimonas</taxon>
    </lineage>
</organism>
<evidence type="ECO:0000313" key="6">
    <source>
        <dbReference type="EMBL" id="SMO33913.1"/>
    </source>
</evidence>
<evidence type="ECO:0000256" key="3">
    <source>
        <dbReference type="ARBA" id="ARBA00038858"/>
    </source>
</evidence>
<dbReference type="PANTHER" id="PTHR43174:SF2">
    <property type="entry name" value="UDP-N-ACETYLGLUCOSAMINE 2-EPIMERASE"/>
    <property type="match status" value="1"/>
</dbReference>